<dbReference type="EMBL" id="KX349309">
    <property type="protein sequence ID" value="AOO15592.1"/>
    <property type="molecule type" value="Genomic_DNA"/>
</dbReference>
<evidence type="ECO:0000313" key="9">
    <source>
        <dbReference type="Proteomes" id="UP000221266"/>
    </source>
</evidence>
<dbReference type="EMBL" id="KX349307">
    <property type="protein sequence ID" value="AOO15166.1"/>
    <property type="molecule type" value="Genomic_DNA"/>
</dbReference>
<proteinExistence type="predicted"/>
<evidence type="ECO:0000313" key="2">
    <source>
        <dbReference type="EMBL" id="AOO15592.1"/>
    </source>
</evidence>
<dbReference type="Proteomes" id="UP000226193">
    <property type="component" value="Segment"/>
</dbReference>
<evidence type="ECO:0000313" key="3">
    <source>
        <dbReference type="EMBL" id="AOO16234.1"/>
    </source>
</evidence>
<dbReference type="Proteomes" id="UP000221266">
    <property type="component" value="Segment"/>
</dbReference>
<protein>
    <submittedName>
        <fullName evidence="1">Uncharacterized protein</fullName>
    </submittedName>
</protein>
<dbReference type="Proteomes" id="UP000221138">
    <property type="component" value="Segment"/>
</dbReference>
<name>A0A1D7SND5_9CAUD</name>
<dbReference type="Proteomes" id="UP000223608">
    <property type="component" value="Segment"/>
</dbReference>
<evidence type="ECO:0000313" key="1">
    <source>
        <dbReference type="EMBL" id="AOO15166.1"/>
    </source>
</evidence>
<dbReference type="EMBL" id="KX349320">
    <property type="protein sequence ID" value="AOO17956.1"/>
    <property type="molecule type" value="Genomic_DNA"/>
</dbReference>
<dbReference type="Proteomes" id="UP000223079">
    <property type="component" value="Segment"/>
</dbReference>
<accession>A0A1D7SND5</accession>
<reference evidence="8 9" key="1">
    <citation type="journal article" date="2016" name="Environ. Microbiol.">
        <title>Genomic diversification of marine cyanophages into stable ecotypes.</title>
        <authorList>
            <person name="Marston M.F."/>
            <person name="Martiny J.B."/>
        </authorList>
    </citation>
    <scope>NUCLEOTIDE SEQUENCE [LARGE SCALE GENOMIC DNA]</scope>
    <source>
        <strain evidence="1">Np_14_0310</strain>
        <strain evidence="2">Np_22_1112</strain>
        <strain evidence="3">RW_04_0709</strain>
        <strain evidence="4">RW_22_0110</strain>
        <strain evidence="5">RW_27_0310</strain>
        <strain evidence="6">RW_28_1109</strain>
        <strain evidence="7">RW_29_1109</strain>
    </source>
</reference>
<dbReference type="Proteomes" id="UP000223325">
    <property type="component" value="Segment"/>
</dbReference>
<dbReference type="EMBL" id="KX349318">
    <property type="protein sequence ID" value="AOO17526.1"/>
    <property type="molecule type" value="Genomic_DNA"/>
</dbReference>
<evidence type="ECO:0000313" key="4">
    <source>
        <dbReference type="EMBL" id="AOO17095.1"/>
    </source>
</evidence>
<gene>
    <name evidence="2" type="ORF">Np121112_106</name>
    <name evidence="1" type="ORF">Np140310_107</name>
    <name evidence="3" type="ORF">RW040709_107</name>
    <name evidence="4" type="ORF">RW220110_107</name>
    <name evidence="5" type="ORF">RW270310_107</name>
    <name evidence="6" type="ORF">RW281109_107</name>
    <name evidence="7" type="ORF">RW291109_107</name>
</gene>
<evidence type="ECO:0000313" key="5">
    <source>
        <dbReference type="EMBL" id="AOO17526.1"/>
    </source>
</evidence>
<dbReference type="EMBL" id="KX349319">
    <property type="protein sequence ID" value="AOO17741.1"/>
    <property type="molecule type" value="Genomic_DNA"/>
</dbReference>
<organism evidence="1 8">
    <name type="scientific">Cyanophage S-RIM12</name>
    <dbReference type="NCBI Taxonomy" id="1278402"/>
    <lineage>
        <taxon>Viruses</taxon>
        <taxon>Duplodnaviria</taxon>
        <taxon>Heunggongvirae</taxon>
        <taxon>Uroviricota</taxon>
        <taxon>Caudoviricetes</taxon>
        <taxon>Pantevenvirales</taxon>
        <taxon>Kyanoviridae</taxon>
        <taxon>Brizovirus</taxon>
        <taxon>Brizovirus syn33</taxon>
    </lineage>
</organism>
<dbReference type="EMBL" id="KX349312">
    <property type="protein sequence ID" value="AOO16234.1"/>
    <property type="molecule type" value="Genomic_DNA"/>
</dbReference>
<sequence>MPPFISGTGKVRISIMKATSTTEMEQRIRMRYAFAMSSFGRMFRPDHITLEMRDLCNEWSQIEEQPPQGDLYLVDRYFLELWKAWLSKSAS</sequence>
<dbReference type="EMBL" id="KX349316">
    <property type="protein sequence ID" value="AOO17095.1"/>
    <property type="molecule type" value="Genomic_DNA"/>
</dbReference>
<evidence type="ECO:0000313" key="7">
    <source>
        <dbReference type="EMBL" id="AOO17956.1"/>
    </source>
</evidence>
<evidence type="ECO:0000313" key="6">
    <source>
        <dbReference type="EMBL" id="AOO17741.1"/>
    </source>
</evidence>
<dbReference type="Proteomes" id="UP000223861">
    <property type="component" value="Segment"/>
</dbReference>
<evidence type="ECO:0000313" key="8">
    <source>
        <dbReference type="Proteomes" id="UP000221138"/>
    </source>
</evidence>